<keyword evidence="5 6" id="KW-0472">Membrane</keyword>
<feature type="transmembrane region" description="Helical" evidence="6">
    <location>
        <begin position="414"/>
        <end position="436"/>
    </location>
</feature>
<evidence type="ECO:0000256" key="2">
    <source>
        <dbReference type="ARBA" id="ARBA00022475"/>
    </source>
</evidence>
<evidence type="ECO:0000256" key="1">
    <source>
        <dbReference type="ARBA" id="ARBA00004651"/>
    </source>
</evidence>
<keyword evidence="8" id="KW-1185">Reference proteome</keyword>
<feature type="transmembrane region" description="Helical" evidence="6">
    <location>
        <begin position="120"/>
        <end position="141"/>
    </location>
</feature>
<feature type="transmembrane region" description="Helical" evidence="6">
    <location>
        <begin position="12"/>
        <end position="33"/>
    </location>
</feature>
<organism evidence="7 8">
    <name type="scientific">Paenibacillus cineris</name>
    <dbReference type="NCBI Taxonomy" id="237530"/>
    <lineage>
        <taxon>Bacteria</taxon>
        <taxon>Bacillati</taxon>
        <taxon>Bacillota</taxon>
        <taxon>Bacilli</taxon>
        <taxon>Bacillales</taxon>
        <taxon>Paenibacillaceae</taxon>
        <taxon>Paenibacillus</taxon>
    </lineage>
</organism>
<reference evidence="7 8" key="1">
    <citation type="submission" date="2021-03" db="EMBL/GenBank/DDBJ databases">
        <title>Antimicrobial resistance genes in bacteria isolated from Japanese honey, and their potential for conferring macrolide and lincosamide resistance in the American foulbrood pathogen Paenibacillus larvae.</title>
        <authorList>
            <person name="Okamoto M."/>
            <person name="Kumagai M."/>
            <person name="Kanamori H."/>
            <person name="Takamatsu D."/>
        </authorList>
    </citation>
    <scope>NUCLEOTIDE SEQUENCE [LARGE SCALE GENOMIC DNA]</scope>
    <source>
        <strain evidence="7 8">J21TS7</strain>
    </source>
</reference>
<name>A0ABQ4L9R1_9BACL</name>
<feature type="transmembrane region" description="Helical" evidence="6">
    <location>
        <begin position="326"/>
        <end position="347"/>
    </location>
</feature>
<comment type="caution">
    <text evidence="7">The sequence shown here is derived from an EMBL/GenBank/DDBJ whole genome shotgun (WGS) entry which is preliminary data.</text>
</comment>
<evidence type="ECO:0000313" key="8">
    <source>
        <dbReference type="Proteomes" id="UP000676601"/>
    </source>
</evidence>
<feature type="transmembrane region" description="Helical" evidence="6">
    <location>
        <begin position="297"/>
        <end position="320"/>
    </location>
</feature>
<dbReference type="Pfam" id="PF01943">
    <property type="entry name" value="Polysacc_synt"/>
    <property type="match status" value="1"/>
</dbReference>
<feature type="transmembrane region" description="Helical" evidence="6">
    <location>
        <begin position="442"/>
        <end position="464"/>
    </location>
</feature>
<dbReference type="InterPro" id="IPR050833">
    <property type="entry name" value="Poly_Biosynth_Transport"/>
</dbReference>
<dbReference type="EMBL" id="BORU01000001">
    <property type="protein sequence ID" value="GIO53025.1"/>
    <property type="molecule type" value="Genomic_DNA"/>
</dbReference>
<accession>A0ABQ4L9R1</accession>
<dbReference type="Proteomes" id="UP000676601">
    <property type="component" value="Unassembled WGS sequence"/>
</dbReference>
<keyword evidence="4 6" id="KW-1133">Transmembrane helix</keyword>
<dbReference type="InterPro" id="IPR002797">
    <property type="entry name" value="Polysacc_synth"/>
</dbReference>
<feature type="transmembrane region" description="Helical" evidence="6">
    <location>
        <begin position="83"/>
        <end position="100"/>
    </location>
</feature>
<gene>
    <name evidence="7" type="ORF">J21TS7_13430</name>
</gene>
<evidence type="ECO:0000256" key="5">
    <source>
        <dbReference type="ARBA" id="ARBA00023136"/>
    </source>
</evidence>
<evidence type="ECO:0000313" key="7">
    <source>
        <dbReference type="EMBL" id="GIO53025.1"/>
    </source>
</evidence>
<dbReference type="PANTHER" id="PTHR30250:SF11">
    <property type="entry name" value="O-ANTIGEN TRANSPORTER-RELATED"/>
    <property type="match status" value="1"/>
</dbReference>
<evidence type="ECO:0000256" key="4">
    <source>
        <dbReference type="ARBA" id="ARBA00022989"/>
    </source>
</evidence>
<keyword evidence="3 6" id="KW-0812">Transmembrane</keyword>
<evidence type="ECO:0000256" key="6">
    <source>
        <dbReference type="SAM" id="Phobius"/>
    </source>
</evidence>
<proteinExistence type="predicted"/>
<feature type="transmembrane region" description="Helical" evidence="6">
    <location>
        <begin position="359"/>
        <end position="378"/>
    </location>
</feature>
<dbReference type="RefSeq" id="WP_212983151.1">
    <property type="nucleotide sequence ID" value="NZ_BORU01000001.1"/>
</dbReference>
<dbReference type="PANTHER" id="PTHR30250">
    <property type="entry name" value="PST FAMILY PREDICTED COLANIC ACID TRANSPORTER"/>
    <property type="match status" value="1"/>
</dbReference>
<feature type="transmembrane region" description="Helical" evidence="6">
    <location>
        <begin position="184"/>
        <end position="202"/>
    </location>
</feature>
<keyword evidence="2" id="KW-1003">Cell membrane</keyword>
<feature type="transmembrane region" description="Helical" evidence="6">
    <location>
        <begin position="253"/>
        <end position="276"/>
    </location>
</feature>
<feature type="transmembrane region" description="Helical" evidence="6">
    <location>
        <begin position="153"/>
        <end position="172"/>
    </location>
</feature>
<feature type="transmembrane region" description="Helical" evidence="6">
    <location>
        <begin position="384"/>
        <end position="402"/>
    </location>
</feature>
<feature type="transmembrane region" description="Helical" evidence="6">
    <location>
        <begin position="53"/>
        <end position="71"/>
    </location>
</feature>
<protein>
    <submittedName>
        <fullName evidence="7">Flippase</fullName>
    </submittedName>
</protein>
<evidence type="ECO:0000256" key="3">
    <source>
        <dbReference type="ARBA" id="ARBA00022692"/>
    </source>
</evidence>
<feature type="transmembrane region" description="Helical" evidence="6">
    <location>
        <begin position="214"/>
        <end position="233"/>
    </location>
</feature>
<comment type="subcellular location">
    <subcellularLocation>
        <location evidence="1">Cell membrane</location>
        <topology evidence="1">Multi-pass membrane protein</topology>
    </subcellularLocation>
</comment>
<sequence length="496" mass="56193">MSTDNRKILSSGFVYFASSLMTQLVNLLLIPLYTHHLSQEMYGQYDLILSMQLLLSLMIALGVHSGMIRFFNEFDDKEGLRNTALTFGLLWGGLCIAAAWGVSPWVSGLIFGQADTASQYIPYVVMISVFSCLNLIYSSYYSMQFKALRSSSIPFAVLILTLLFVLLLFIRLDMGVIGILRAQLLANALVLAVLFCVNIRRFRFMLRPEPLRRMLNYGTGLLLGDISAWVLGLSDRFLIKGYMNLSSVAVYSIGYKIGMLMNPVFINPFMSVFTAFKFRAYKEADGAEKIRGMFRMYNFLGWLCVLGLSLFANVAVQLVAPGNYEAAADVIPIISFSYFLSGSIAFYSLGLHIANKMRINYLITMLAAVLNVACNIVLIPWFGIYGSALATVISYAVTNIVFHHYGSKYYPLHLGVWFPYKYLIIYLPIYGIYRAYMPFVDAIWVEIALNTLLITGFIVLSMLFKFMTRKELMGDWRRFVRRRSETIIMEGVQSET</sequence>